<feature type="compositionally biased region" description="Low complexity" evidence="9">
    <location>
        <begin position="461"/>
        <end position="471"/>
    </location>
</feature>
<feature type="compositionally biased region" description="Low complexity" evidence="9">
    <location>
        <begin position="244"/>
        <end position="255"/>
    </location>
</feature>
<dbReference type="InterPro" id="IPR038196">
    <property type="entry name" value="Med25_PTOV_sf"/>
</dbReference>
<feature type="compositionally biased region" description="Polar residues" evidence="9">
    <location>
        <begin position="633"/>
        <end position="643"/>
    </location>
</feature>
<evidence type="ECO:0000313" key="13">
    <source>
        <dbReference type="Proteomes" id="UP000007879"/>
    </source>
</evidence>
<keyword evidence="6" id="KW-0804">Transcription</keyword>
<dbReference type="InterPro" id="IPR021419">
    <property type="entry name" value="Mediator_Med25_VWA"/>
</dbReference>
<dbReference type="InParanoid" id="A0A1X7V5U4"/>
<dbReference type="OrthoDB" id="7690434at2759"/>
<dbReference type="Gene3D" id="2.40.290.30">
    <property type="entry name" value="Mediator complex subunit 25, ACID domain"/>
    <property type="match status" value="1"/>
</dbReference>
<dbReference type="eggNOG" id="ENOG502QRN5">
    <property type="taxonomic scope" value="Eukaryota"/>
</dbReference>
<feature type="compositionally biased region" description="Gly residues" evidence="9">
    <location>
        <begin position="651"/>
        <end position="666"/>
    </location>
</feature>
<feature type="compositionally biased region" description="Gly residues" evidence="9">
    <location>
        <begin position="893"/>
        <end position="904"/>
    </location>
</feature>
<keyword evidence="5" id="KW-0010">Activator</keyword>
<evidence type="ECO:0000313" key="12">
    <source>
        <dbReference type="EnsemblMetazoa" id="Aqu2.1.35184_001"/>
    </source>
</evidence>
<feature type="compositionally biased region" description="Low complexity" evidence="9">
    <location>
        <begin position="386"/>
        <end position="399"/>
    </location>
</feature>
<dbReference type="KEGG" id="aqu:109581187"/>
<organism evidence="12">
    <name type="scientific">Amphimedon queenslandica</name>
    <name type="common">Sponge</name>
    <dbReference type="NCBI Taxonomy" id="400682"/>
    <lineage>
        <taxon>Eukaryota</taxon>
        <taxon>Metazoa</taxon>
        <taxon>Porifera</taxon>
        <taxon>Demospongiae</taxon>
        <taxon>Heteroscleromorpha</taxon>
        <taxon>Haplosclerida</taxon>
        <taxon>Niphatidae</taxon>
        <taxon>Amphimedon</taxon>
    </lineage>
</organism>
<feature type="domain" description="Mediator complex subunit Med25 PTOV" evidence="10">
    <location>
        <begin position="724"/>
        <end position="881"/>
    </location>
</feature>
<feature type="region of interest" description="Disordered" evidence="9">
    <location>
        <begin position="893"/>
        <end position="1027"/>
    </location>
</feature>
<dbReference type="Pfam" id="PF11265">
    <property type="entry name" value="Med25_VWA"/>
    <property type="match status" value="1"/>
</dbReference>
<feature type="region of interest" description="Disordered" evidence="9">
    <location>
        <begin position="236"/>
        <end position="315"/>
    </location>
</feature>
<feature type="compositionally biased region" description="Polar residues" evidence="9">
    <location>
        <begin position="1105"/>
        <end position="1120"/>
    </location>
</feature>
<evidence type="ECO:0000256" key="8">
    <source>
        <dbReference type="ARBA" id="ARBA00031958"/>
    </source>
</evidence>
<dbReference type="GO" id="GO:0016592">
    <property type="term" value="C:mediator complex"/>
    <property type="evidence" value="ECO:0007669"/>
    <property type="project" value="TreeGrafter"/>
</dbReference>
<evidence type="ECO:0000256" key="6">
    <source>
        <dbReference type="ARBA" id="ARBA00023163"/>
    </source>
</evidence>
<protein>
    <recommendedName>
        <fullName evidence="3">Mediator of RNA polymerase II transcription subunit 25</fullName>
    </recommendedName>
    <alternativeName>
        <fullName evidence="8">Mediator complex subunit 25</fullName>
    </alternativeName>
</protein>
<feature type="region of interest" description="Disordered" evidence="9">
    <location>
        <begin position="588"/>
        <end position="713"/>
    </location>
</feature>
<feature type="compositionally biased region" description="Low complexity" evidence="9">
    <location>
        <begin position="306"/>
        <end position="315"/>
    </location>
</feature>
<dbReference type="STRING" id="400682.A0A1X7V5U4"/>
<evidence type="ECO:0000259" key="11">
    <source>
        <dbReference type="Pfam" id="PF11265"/>
    </source>
</evidence>
<keyword evidence="13" id="KW-1185">Reference proteome</keyword>
<dbReference type="GO" id="GO:0045944">
    <property type="term" value="P:positive regulation of transcription by RNA polymerase II"/>
    <property type="evidence" value="ECO:0007669"/>
    <property type="project" value="TreeGrafter"/>
</dbReference>
<evidence type="ECO:0000256" key="4">
    <source>
        <dbReference type="ARBA" id="ARBA00023015"/>
    </source>
</evidence>
<evidence type="ECO:0000259" key="10">
    <source>
        <dbReference type="Pfam" id="PF11232"/>
    </source>
</evidence>
<accession>A0A1X7V5U4</accession>
<feature type="region of interest" description="Disordered" evidence="9">
    <location>
        <begin position="452"/>
        <end position="471"/>
    </location>
</feature>
<feature type="compositionally biased region" description="Polar residues" evidence="9">
    <location>
        <begin position="952"/>
        <end position="1015"/>
    </location>
</feature>
<comment type="similarity">
    <text evidence="2">Belongs to the Mediator complex subunit 25 family.</text>
</comment>
<evidence type="ECO:0000256" key="9">
    <source>
        <dbReference type="SAM" id="MobiDB-lite"/>
    </source>
</evidence>
<dbReference type="EnsemblMetazoa" id="XM_019995052.1">
    <property type="protein sequence ID" value="XP_019850611.1"/>
    <property type="gene ID" value="LOC109581187"/>
</dbReference>
<dbReference type="AlphaFoldDB" id="A0A1X7V5U4"/>
<feature type="compositionally biased region" description="Low complexity" evidence="9">
    <location>
        <begin position="937"/>
        <end position="951"/>
    </location>
</feature>
<dbReference type="InterPro" id="IPR021394">
    <property type="entry name" value="Med25_PTOV"/>
</dbReference>
<dbReference type="PANTHER" id="PTHR12433">
    <property type="entry name" value="MEDIATOR OF RNA POLYMERASE II TRANSCRIPTION SUBUNIT 25"/>
    <property type="match status" value="1"/>
</dbReference>
<keyword evidence="4" id="KW-0805">Transcription regulation</keyword>
<feature type="region of interest" description="Disordered" evidence="9">
    <location>
        <begin position="1086"/>
        <end position="1156"/>
    </location>
</feature>
<feature type="compositionally biased region" description="Gly residues" evidence="9">
    <location>
        <begin position="912"/>
        <end position="936"/>
    </location>
</feature>
<reference evidence="13" key="1">
    <citation type="journal article" date="2010" name="Nature">
        <title>The Amphimedon queenslandica genome and the evolution of animal complexity.</title>
        <authorList>
            <person name="Srivastava M."/>
            <person name="Simakov O."/>
            <person name="Chapman J."/>
            <person name="Fahey B."/>
            <person name="Gauthier M.E."/>
            <person name="Mitros T."/>
            <person name="Richards G.S."/>
            <person name="Conaco C."/>
            <person name="Dacre M."/>
            <person name="Hellsten U."/>
            <person name="Larroux C."/>
            <person name="Putnam N.H."/>
            <person name="Stanke M."/>
            <person name="Adamska M."/>
            <person name="Darling A."/>
            <person name="Degnan S.M."/>
            <person name="Oakley T.H."/>
            <person name="Plachetzki D.C."/>
            <person name="Zhai Y."/>
            <person name="Adamski M."/>
            <person name="Calcino A."/>
            <person name="Cummins S.F."/>
            <person name="Goodstein D.M."/>
            <person name="Harris C."/>
            <person name="Jackson D.J."/>
            <person name="Leys S.P."/>
            <person name="Shu S."/>
            <person name="Woodcroft B.J."/>
            <person name="Vervoort M."/>
            <person name="Kosik K.S."/>
            <person name="Manning G."/>
            <person name="Degnan B.M."/>
            <person name="Rokhsar D.S."/>
        </authorList>
    </citation>
    <scope>NUCLEOTIDE SEQUENCE [LARGE SCALE GENOMIC DNA]</scope>
</reference>
<feature type="domain" description="Mediator of RNA polymerase II transcription subunit 25 von Willebrand factor type A" evidence="11">
    <location>
        <begin position="8"/>
        <end position="224"/>
    </location>
</feature>
<feature type="compositionally biased region" description="Polar residues" evidence="9">
    <location>
        <begin position="339"/>
        <end position="358"/>
    </location>
</feature>
<evidence type="ECO:0000256" key="5">
    <source>
        <dbReference type="ARBA" id="ARBA00023159"/>
    </source>
</evidence>
<feature type="compositionally biased region" description="Low complexity" evidence="9">
    <location>
        <begin position="695"/>
        <end position="705"/>
    </location>
</feature>
<dbReference type="Proteomes" id="UP000007879">
    <property type="component" value="Unassembled WGS sequence"/>
</dbReference>
<reference evidence="12" key="2">
    <citation type="submission" date="2017-05" db="UniProtKB">
        <authorList>
            <consortium name="EnsemblMetazoa"/>
        </authorList>
    </citation>
    <scope>IDENTIFICATION</scope>
</reference>
<comment type="subcellular location">
    <subcellularLocation>
        <location evidence="1">Nucleus</location>
    </subcellularLocation>
</comment>
<name>A0A1X7V5U4_AMPQE</name>
<evidence type="ECO:0000256" key="2">
    <source>
        <dbReference type="ARBA" id="ARBA00009102"/>
    </source>
</evidence>
<evidence type="ECO:0000256" key="3">
    <source>
        <dbReference type="ARBA" id="ARBA00019694"/>
    </source>
</evidence>
<feature type="region of interest" description="Disordered" evidence="9">
    <location>
        <begin position="337"/>
        <end position="399"/>
    </location>
</feature>
<gene>
    <name evidence="12" type="primary">109581187</name>
</gene>
<feature type="compositionally biased region" description="Gly residues" evidence="9">
    <location>
        <begin position="588"/>
        <end position="620"/>
    </location>
</feature>
<keyword evidence="7" id="KW-0539">Nucleus</keyword>
<dbReference type="GO" id="GO:0005667">
    <property type="term" value="C:transcription regulator complex"/>
    <property type="evidence" value="ECO:0007669"/>
    <property type="project" value="TreeGrafter"/>
</dbReference>
<dbReference type="EnsemblMetazoa" id="Aqu2.1.35184_001">
    <property type="protein sequence ID" value="Aqu2.1.35184_001"/>
    <property type="gene ID" value="Aqu2.1.35184"/>
</dbReference>
<sequence length="1156" mass="120259">MGVLSESSKRRQIIFVVDASTALSGIFKHLLTDYIVPCIEFFNGGPVAESNAGAQCVNYYGVITIKPLALFSVPSCNYFPLTSSPSDLLQNLHNICFEGNMIEHCCRASEGLAAALEFMELTKSIVIGNSDSNEIEKYCIFISNLPPSSMPVMESVTYGNMSYMQLAEEMAKNNVSLSVITPRWLIPYADLFVKGALSPPYDNSILTHADHALHPGCMVLLRGLDVPSLKARKVKIEPDPLPPSSSSSVSQDPSLMASGLEEIKGEISGPPSISQPPSIPSLPPPSIPPDSVVNPLSVPPISNLDAPPTTALPPAIRKTSSVSSLYDVQSSSYPGLKSLSPNGVSPSNPASVPATISSHPDLDKPPLGIPSSLSSSPQTGAVPLTSVSPQRPSISSSSSFLSVNASNPSYKSVSTVSSGTTGFTDATAPIGSSTNPIQIISSPGVENKPFTMSSVPSATGTTPSTLYTQSSSSTTASSLTTLLSSSSSSSVPISFNSDVPPVGGVGGGASDSNVTTSSSSIPTAAALTAQQIVIEAARQAAKGLPSQGTPGIPRPFGGVTTSLPSGGLPSSNPINTGGFTSFPSSTAGGFGGPIGGGGGQGMMPSGGQGPMQSLNGGGTMNSGQGAMVGPVAPNQSSMASNQVPMAPNHQGGIGSNQGQIGPGQGQMGPVQGQMGPGQGQMGPNQGAIGAGSVGGMQQMGSQQQAMGGGQTNIGAQPGQPAIPQFVKIWTGYIEVAEPRQQRMQPRQIQCHMLANKPMENKAELKPELWPQKILMSVHLKTVFNAINSIYRINQAALRVVQFQFMEPAQNVYYLRALQSNDAQNKKIAIVKIPITNANPQCPIKAFFIIWNEKTRQFTGLIPLDQDTFVMALKQAMKIQQQQQMAGGNPGMQMGGAGGGAGGGAYMPQQQQQGGGGGGGGGLQHTGGGMGPGGGGYPQQTTSQQQMFGGQQSFNQAPPTSTMHQLPASTAPMTASMGFNSSQGGTSSVQPPSASGGISHQSMNSMTAPPISSNSMVGGAGGGAPTSNQQQMLNALQNNEKFRIAYENANPEQKQAFLNKLDLKHFQFQQQQQQQQQQYQQQQQQFQQQQQQSYQPGGGQYPPPTQNMYNMSSNQMPQSMGMQHVPGPQQMVRQGGVVPQSQYPAGSGTAPNDLFTL</sequence>
<feature type="compositionally biased region" description="Pro residues" evidence="9">
    <location>
        <begin position="273"/>
        <end position="288"/>
    </location>
</feature>
<feature type="compositionally biased region" description="Low complexity" evidence="9">
    <location>
        <begin position="365"/>
        <end position="377"/>
    </location>
</feature>
<proteinExistence type="inferred from homology"/>
<evidence type="ECO:0000256" key="1">
    <source>
        <dbReference type="ARBA" id="ARBA00004123"/>
    </source>
</evidence>
<dbReference type="Pfam" id="PF11232">
    <property type="entry name" value="Med25"/>
    <property type="match status" value="1"/>
</dbReference>
<dbReference type="PANTHER" id="PTHR12433:SF11">
    <property type="entry name" value="MEDIATOR OF RNA POLYMERASE II TRANSCRIPTION SUBUNIT 25"/>
    <property type="match status" value="1"/>
</dbReference>
<evidence type="ECO:0000256" key="7">
    <source>
        <dbReference type="ARBA" id="ARBA00023242"/>
    </source>
</evidence>